<proteinExistence type="inferred from homology"/>
<name>A0AAD5TLC3_9FUNG</name>
<dbReference type="EMBL" id="JADGJQ010000029">
    <property type="protein sequence ID" value="KAJ3178018.1"/>
    <property type="molecule type" value="Genomic_DNA"/>
</dbReference>
<dbReference type="FunFam" id="1.10.441.10:FF:000001">
    <property type="entry name" value="Mannose-6-phosphate isomerase"/>
    <property type="match status" value="1"/>
</dbReference>
<accession>A0AAD5TLC3</accession>
<dbReference type="Pfam" id="PF20511">
    <property type="entry name" value="PMI_typeI_cat"/>
    <property type="match status" value="1"/>
</dbReference>
<comment type="caution">
    <text evidence="18">The sequence shown here is derived from an EMBL/GenBank/DDBJ whole genome shotgun (WGS) entry which is preliminary data.</text>
</comment>
<dbReference type="InterPro" id="IPR011051">
    <property type="entry name" value="RmlC_Cupin_sf"/>
</dbReference>
<comment type="similarity">
    <text evidence="4 14">Belongs to the mannose-6-phosphate isomerase type 1 family.</text>
</comment>
<feature type="binding site" evidence="13">
    <location>
        <position position="107"/>
    </location>
    <ligand>
        <name>Zn(2+)</name>
        <dbReference type="ChEBI" id="CHEBI:29105"/>
    </ligand>
</feature>
<evidence type="ECO:0000256" key="5">
    <source>
        <dbReference type="ARBA" id="ARBA00011956"/>
    </source>
</evidence>
<evidence type="ECO:0000256" key="6">
    <source>
        <dbReference type="ARBA" id="ARBA00018236"/>
    </source>
</evidence>
<dbReference type="GO" id="GO:0005975">
    <property type="term" value="P:carbohydrate metabolic process"/>
    <property type="evidence" value="ECO:0007669"/>
    <property type="project" value="InterPro"/>
</dbReference>
<comment type="function">
    <text evidence="2">Involved in the synthesis of the GDP-mannose and dolichol-phosphate-mannose required for a number of critical mannosyl transfer reactions.</text>
</comment>
<comment type="cofactor">
    <cofactor evidence="13">
        <name>Zn(2+)</name>
        <dbReference type="ChEBI" id="CHEBI:29105"/>
    </cofactor>
    <text evidence="13">Binds 1 zinc ion per subunit.</text>
</comment>
<dbReference type="AlphaFoldDB" id="A0AAD5TLC3"/>
<evidence type="ECO:0000256" key="9">
    <source>
        <dbReference type="ARBA" id="ARBA00023235"/>
    </source>
</evidence>
<keyword evidence="19" id="KW-1185">Reference proteome</keyword>
<evidence type="ECO:0000259" key="16">
    <source>
        <dbReference type="Pfam" id="PF20511"/>
    </source>
</evidence>
<evidence type="ECO:0000256" key="13">
    <source>
        <dbReference type="PIRSR" id="PIRSR001480-2"/>
    </source>
</evidence>
<evidence type="ECO:0000313" key="19">
    <source>
        <dbReference type="Proteomes" id="UP001212152"/>
    </source>
</evidence>
<dbReference type="PIRSF" id="PIRSF001480">
    <property type="entry name" value="Mannose-6-phosphate_isomerase"/>
    <property type="match status" value="1"/>
</dbReference>
<evidence type="ECO:0000259" key="17">
    <source>
        <dbReference type="Pfam" id="PF20512"/>
    </source>
</evidence>
<evidence type="ECO:0000256" key="3">
    <source>
        <dbReference type="ARBA" id="ARBA00004666"/>
    </source>
</evidence>
<protein>
    <recommendedName>
        <fullName evidence="6">Mannose-6-phosphate isomerase</fullName>
        <ecNumber evidence="5">5.3.1.8</ecNumber>
    </recommendedName>
    <alternativeName>
        <fullName evidence="10">Phosphohexomutase</fullName>
    </alternativeName>
    <alternativeName>
        <fullName evidence="11">Phosphomannose isomerase</fullName>
    </alternativeName>
</protein>
<dbReference type="NCBIfam" id="TIGR00218">
    <property type="entry name" value="manA"/>
    <property type="match status" value="1"/>
</dbReference>
<feature type="binding site" evidence="13">
    <location>
        <position position="109"/>
    </location>
    <ligand>
        <name>Zn(2+)</name>
        <dbReference type="ChEBI" id="CHEBI:29105"/>
    </ligand>
</feature>
<feature type="active site" evidence="12">
    <location>
        <position position="303"/>
    </location>
</feature>
<comment type="pathway">
    <text evidence="3">Nucleotide-sugar biosynthesis; GDP-alpha-D-mannose biosynthesis; alpha-D-mannose 1-phosphate from D-fructose 6-phosphate: step 1/2.</text>
</comment>
<evidence type="ECO:0000259" key="15">
    <source>
        <dbReference type="Pfam" id="PF01238"/>
    </source>
</evidence>
<feature type="binding site" evidence="13">
    <location>
        <position position="284"/>
    </location>
    <ligand>
        <name>Zn(2+)</name>
        <dbReference type="ChEBI" id="CHEBI:29105"/>
    </ligand>
</feature>
<dbReference type="GO" id="GO:0009298">
    <property type="term" value="P:GDP-mannose biosynthetic process"/>
    <property type="evidence" value="ECO:0007669"/>
    <property type="project" value="InterPro"/>
</dbReference>
<gene>
    <name evidence="18" type="primary">PMI1</name>
    <name evidence="18" type="ORF">HDU87_003795</name>
</gene>
<evidence type="ECO:0000313" key="18">
    <source>
        <dbReference type="EMBL" id="KAJ3178018.1"/>
    </source>
</evidence>
<dbReference type="EC" id="5.3.1.8" evidence="5"/>
<evidence type="ECO:0000256" key="4">
    <source>
        <dbReference type="ARBA" id="ARBA00010772"/>
    </source>
</evidence>
<evidence type="ECO:0000256" key="7">
    <source>
        <dbReference type="ARBA" id="ARBA00022723"/>
    </source>
</evidence>
<dbReference type="Proteomes" id="UP001212152">
    <property type="component" value="Unassembled WGS sequence"/>
</dbReference>
<dbReference type="InterPro" id="IPR046456">
    <property type="entry name" value="PMI_typeI_C"/>
</dbReference>
<dbReference type="Gene3D" id="1.10.441.10">
    <property type="entry name" value="Phosphomannose Isomerase, domain 2"/>
    <property type="match status" value="1"/>
</dbReference>
<dbReference type="Pfam" id="PF20512">
    <property type="entry name" value="PMI_typeI_hel"/>
    <property type="match status" value="1"/>
</dbReference>
<evidence type="ECO:0000256" key="8">
    <source>
        <dbReference type="ARBA" id="ARBA00022833"/>
    </source>
</evidence>
<sequence length="433" mass="47441">MPSASPVIRLSCKSQSYEWGKLGSDSKVAQLAAASPEFKSDAALPYAELWMGTHPNGASVSIDSPARTPLRELLTKENLGAKIHSQYGGDLPFLFKVLSIRKALSIQAHPDKQLAADLHGRFPDIYKDPNHKPEMAVALTPFEAFINFRPLHEIRAHLREFPEFRALIGDETAAAFESHVDRKDEDISKNKGSLKSLFKRLMESKQEDIEKQLDILIKRIHAEQKLSTTKGSNANGSESVKLYELVDRLHSQFPNDVGSFCAFLLNYVQLQPGESIFLAANEPHAYLSGDCVECMAASDNVIRSGLTPKFKDVDTLVNCLTYNHGPAHTQIMRGEPYQATKHSVLYDPPIEEFSILRTTLAGGESENVGGIDGPSILVVTDGSGALKYVGEEGKEVEVQAQTGYVFFVAAGTNVTLTGAANKGHFTAYRAFCA</sequence>
<evidence type="ECO:0000256" key="2">
    <source>
        <dbReference type="ARBA" id="ARBA00002564"/>
    </source>
</evidence>
<dbReference type="InterPro" id="IPR046458">
    <property type="entry name" value="PMI_typeI_hel"/>
</dbReference>
<dbReference type="InterPro" id="IPR018050">
    <property type="entry name" value="Pmannose_isomerase-type1_CS"/>
</dbReference>
<keyword evidence="8 13" id="KW-0862">Zinc</keyword>
<dbReference type="PANTHER" id="PTHR10309">
    <property type="entry name" value="MANNOSE-6-PHOSPHATE ISOMERASE"/>
    <property type="match status" value="1"/>
</dbReference>
<dbReference type="InterPro" id="IPR014710">
    <property type="entry name" value="RmlC-like_jellyroll"/>
</dbReference>
<dbReference type="InterPro" id="IPR001250">
    <property type="entry name" value="Man6P_Isoase-1"/>
</dbReference>
<dbReference type="GO" id="GO:0004476">
    <property type="term" value="F:mannose-6-phosphate isomerase activity"/>
    <property type="evidence" value="ECO:0007669"/>
    <property type="project" value="UniProtKB-EC"/>
</dbReference>
<evidence type="ECO:0000256" key="10">
    <source>
        <dbReference type="ARBA" id="ARBA00029741"/>
    </source>
</evidence>
<dbReference type="GO" id="GO:0005829">
    <property type="term" value="C:cytosol"/>
    <property type="evidence" value="ECO:0007669"/>
    <property type="project" value="TreeGrafter"/>
</dbReference>
<evidence type="ECO:0000256" key="12">
    <source>
        <dbReference type="PIRSR" id="PIRSR001480-1"/>
    </source>
</evidence>
<comment type="catalytic activity">
    <reaction evidence="1">
        <text>D-mannose 6-phosphate = D-fructose 6-phosphate</text>
        <dbReference type="Rhea" id="RHEA:12356"/>
        <dbReference type="ChEBI" id="CHEBI:58735"/>
        <dbReference type="ChEBI" id="CHEBI:61527"/>
        <dbReference type="EC" id="5.3.1.8"/>
    </reaction>
</comment>
<dbReference type="CDD" id="cd07011">
    <property type="entry name" value="cupin_PMI_type_I_N"/>
    <property type="match status" value="1"/>
</dbReference>
<dbReference type="Gene3D" id="2.60.120.10">
    <property type="entry name" value="Jelly Rolls"/>
    <property type="match status" value="2"/>
</dbReference>
<dbReference type="Pfam" id="PF01238">
    <property type="entry name" value="PMI_typeI_C"/>
    <property type="match status" value="1"/>
</dbReference>
<keyword evidence="9 18" id="KW-0413">Isomerase</keyword>
<feature type="domain" description="Phosphomannose isomerase type I catalytic" evidence="16">
    <location>
        <begin position="8"/>
        <end position="151"/>
    </location>
</feature>
<dbReference type="InterPro" id="IPR046457">
    <property type="entry name" value="PMI_typeI_cat"/>
</dbReference>
<dbReference type="GO" id="GO:0008270">
    <property type="term" value="F:zinc ion binding"/>
    <property type="evidence" value="ECO:0007669"/>
    <property type="project" value="InterPro"/>
</dbReference>
<dbReference type="InterPro" id="IPR016305">
    <property type="entry name" value="Mannose-6-P_Isomerase"/>
</dbReference>
<evidence type="ECO:0000256" key="11">
    <source>
        <dbReference type="ARBA" id="ARBA00030762"/>
    </source>
</evidence>
<dbReference type="PRINTS" id="PR00714">
    <property type="entry name" value="MAN6PISMRASE"/>
</dbReference>
<feature type="domain" description="Phosphomannose isomerase type I helical insertion" evidence="17">
    <location>
        <begin position="167"/>
        <end position="265"/>
    </location>
</feature>
<evidence type="ECO:0000256" key="14">
    <source>
        <dbReference type="RuleBase" id="RU004189"/>
    </source>
</evidence>
<organism evidence="18 19">
    <name type="scientific">Geranomyces variabilis</name>
    <dbReference type="NCBI Taxonomy" id="109894"/>
    <lineage>
        <taxon>Eukaryota</taxon>
        <taxon>Fungi</taxon>
        <taxon>Fungi incertae sedis</taxon>
        <taxon>Chytridiomycota</taxon>
        <taxon>Chytridiomycota incertae sedis</taxon>
        <taxon>Chytridiomycetes</taxon>
        <taxon>Spizellomycetales</taxon>
        <taxon>Powellomycetaceae</taxon>
        <taxon>Geranomyces</taxon>
    </lineage>
</organism>
<dbReference type="PROSITE" id="PS00965">
    <property type="entry name" value="PMI_I_1"/>
    <property type="match status" value="1"/>
</dbReference>
<reference evidence="18" key="1">
    <citation type="submission" date="2020-05" db="EMBL/GenBank/DDBJ databases">
        <title>Phylogenomic resolution of chytrid fungi.</title>
        <authorList>
            <person name="Stajich J.E."/>
            <person name="Amses K."/>
            <person name="Simmons R."/>
            <person name="Seto K."/>
            <person name="Myers J."/>
            <person name="Bonds A."/>
            <person name="Quandt C.A."/>
            <person name="Barry K."/>
            <person name="Liu P."/>
            <person name="Grigoriev I."/>
            <person name="Longcore J.E."/>
            <person name="James T.Y."/>
        </authorList>
    </citation>
    <scope>NUCLEOTIDE SEQUENCE</scope>
    <source>
        <strain evidence="18">JEL0379</strain>
    </source>
</reference>
<dbReference type="PANTHER" id="PTHR10309:SF0">
    <property type="entry name" value="MANNOSE-6-PHOSPHATE ISOMERASE"/>
    <property type="match status" value="1"/>
</dbReference>
<evidence type="ECO:0000256" key="1">
    <source>
        <dbReference type="ARBA" id="ARBA00000757"/>
    </source>
</evidence>
<keyword evidence="7 13" id="KW-0479">Metal-binding</keyword>
<feature type="domain" description="Phosphomannose isomerase type I C-terminal" evidence="15">
    <location>
        <begin position="343"/>
        <end position="386"/>
    </location>
</feature>
<feature type="binding site" evidence="13">
    <location>
        <position position="134"/>
    </location>
    <ligand>
        <name>Zn(2+)</name>
        <dbReference type="ChEBI" id="CHEBI:29105"/>
    </ligand>
</feature>
<dbReference type="SUPFAM" id="SSF51182">
    <property type="entry name" value="RmlC-like cupins"/>
    <property type="match status" value="1"/>
</dbReference>